<evidence type="ECO:0000313" key="2">
    <source>
        <dbReference type="EMBL" id="LAA00875.1"/>
    </source>
</evidence>
<sequence length="50" mass="6034">MTLIISHIIKCKFFITSDVLSLFYRLVNCLLVYRLKFLRKRDKLFLPLPC</sequence>
<dbReference type="EMBL" id="IAAA01002337">
    <property type="protein sequence ID" value="LAA00879.1"/>
    <property type="molecule type" value="mRNA"/>
</dbReference>
<name>A0A2L2Y184_PARTP</name>
<accession>A0A2L2Y184</accession>
<feature type="transmembrane region" description="Helical" evidence="1">
    <location>
        <begin position="13"/>
        <end position="33"/>
    </location>
</feature>
<keyword evidence="1" id="KW-0472">Membrane</keyword>
<keyword evidence="1" id="KW-1133">Transmembrane helix</keyword>
<protein>
    <submittedName>
        <fullName evidence="2">Calmodulin-like</fullName>
    </submittedName>
</protein>
<reference evidence="2" key="1">
    <citation type="journal article" date="2016" name="Mol. Ecol. Resour.">
        <title>Evaluation of the impact of RNA preservation methods of spiders for de novo transcriptome assembly.</title>
        <authorList>
            <person name="Kono N."/>
            <person name="Nakamura H."/>
            <person name="Ito Y."/>
            <person name="Tomita M."/>
            <person name="Arakawa K."/>
        </authorList>
    </citation>
    <scope>NUCLEOTIDE SEQUENCE</scope>
    <source>
        <tissue evidence="2">Whole body</tissue>
    </source>
</reference>
<organism evidence="2">
    <name type="scientific">Parasteatoda tepidariorum</name>
    <name type="common">Common house spider</name>
    <name type="synonym">Achaearanea tepidariorum</name>
    <dbReference type="NCBI Taxonomy" id="114398"/>
    <lineage>
        <taxon>Eukaryota</taxon>
        <taxon>Metazoa</taxon>
        <taxon>Ecdysozoa</taxon>
        <taxon>Arthropoda</taxon>
        <taxon>Chelicerata</taxon>
        <taxon>Arachnida</taxon>
        <taxon>Araneae</taxon>
        <taxon>Araneomorphae</taxon>
        <taxon>Entelegynae</taxon>
        <taxon>Araneoidea</taxon>
        <taxon>Theridiidae</taxon>
        <taxon>Parasteatoda</taxon>
    </lineage>
</organism>
<proteinExistence type="evidence at transcript level"/>
<evidence type="ECO:0000256" key="1">
    <source>
        <dbReference type="SAM" id="Phobius"/>
    </source>
</evidence>
<dbReference type="AlphaFoldDB" id="A0A2L2Y184"/>
<keyword evidence="1" id="KW-0812">Transmembrane</keyword>
<dbReference type="EMBL" id="IAAA01002336">
    <property type="protein sequence ID" value="LAA00875.1"/>
    <property type="molecule type" value="mRNA"/>
</dbReference>